<gene>
    <name evidence="2" type="ORF">TNCT_297021</name>
</gene>
<dbReference type="Proteomes" id="UP000887116">
    <property type="component" value="Unassembled WGS sequence"/>
</dbReference>
<evidence type="ECO:0000313" key="2">
    <source>
        <dbReference type="EMBL" id="GFR08685.1"/>
    </source>
</evidence>
<reference evidence="2" key="1">
    <citation type="submission" date="2020-07" db="EMBL/GenBank/DDBJ databases">
        <title>Multicomponent nature underlies the extraordinary mechanical properties of spider dragline silk.</title>
        <authorList>
            <person name="Kono N."/>
            <person name="Nakamura H."/>
            <person name="Mori M."/>
            <person name="Yoshida Y."/>
            <person name="Ohtoshi R."/>
            <person name="Malay A.D."/>
            <person name="Moran D.A.P."/>
            <person name="Tomita M."/>
            <person name="Numata K."/>
            <person name="Arakawa K."/>
        </authorList>
    </citation>
    <scope>NUCLEOTIDE SEQUENCE</scope>
</reference>
<feature type="non-terminal residue" evidence="2">
    <location>
        <position position="1"/>
    </location>
</feature>
<sequence>KAPTTKRICKRPGTQRKRPGQYPSTGRFVGNIRHSVHHSVSGGPRSSFPSPGRPQRPREYVNGPGTQRKRPGQYPSTGRFVGNIRHSVHHSVSGGPRSSFPSPGRSQRPREYVNGPGTQRKRPGQYPSTGRFVGNIRHSVHHSVSGGPRSSFPSPERQRRHRPFEVEPGRRRSGLYSSRGNLKEEHRLSSHIQSNSPHPKSGLPDLGKGKYTTKFNISKTVHHPQGPRGRHCTKFMT</sequence>
<organism evidence="2 3">
    <name type="scientific">Trichonephila clavata</name>
    <name type="common">Joro spider</name>
    <name type="synonym">Nephila clavata</name>
    <dbReference type="NCBI Taxonomy" id="2740835"/>
    <lineage>
        <taxon>Eukaryota</taxon>
        <taxon>Metazoa</taxon>
        <taxon>Ecdysozoa</taxon>
        <taxon>Arthropoda</taxon>
        <taxon>Chelicerata</taxon>
        <taxon>Arachnida</taxon>
        <taxon>Araneae</taxon>
        <taxon>Araneomorphae</taxon>
        <taxon>Entelegynae</taxon>
        <taxon>Araneoidea</taxon>
        <taxon>Nephilidae</taxon>
        <taxon>Trichonephila</taxon>
    </lineage>
</organism>
<dbReference type="AlphaFoldDB" id="A0A8X6IPL1"/>
<evidence type="ECO:0000313" key="3">
    <source>
        <dbReference type="Proteomes" id="UP000887116"/>
    </source>
</evidence>
<proteinExistence type="predicted"/>
<evidence type="ECO:0000256" key="1">
    <source>
        <dbReference type="SAM" id="MobiDB-lite"/>
    </source>
</evidence>
<dbReference type="EMBL" id="BMAO01016447">
    <property type="protein sequence ID" value="GFR08685.1"/>
    <property type="molecule type" value="Genomic_DNA"/>
</dbReference>
<feature type="compositionally biased region" description="Basic residues" evidence="1">
    <location>
        <begin position="7"/>
        <end position="19"/>
    </location>
</feature>
<accession>A0A8X6IPL1</accession>
<feature type="compositionally biased region" description="Low complexity" evidence="1">
    <location>
        <begin position="39"/>
        <end position="50"/>
    </location>
</feature>
<keyword evidence="3" id="KW-1185">Reference proteome</keyword>
<comment type="caution">
    <text evidence="2">The sequence shown here is derived from an EMBL/GenBank/DDBJ whole genome shotgun (WGS) entry which is preliminary data.</text>
</comment>
<name>A0A8X6IPL1_TRICU</name>
<feature type="compositionally biased region" description="Low complexity" evidence="1">
    <location>
        <begin position="91"/>
        <end position="106"/>
    </location>
</feature>
<feature type="region of interest" description="Disordered" evidence="1">
    <location>
        <begin position="1"/>
        <end position="211"/>
    </location>
</feature>
<protein>
    <submittedName>
        <fullName evidence="2">Uncharacterized protein</fullName>
    </submittedName>
</protein>